<organism evidence="2 3">
    <name type="scientific">Candidatus Nitrosarchaeum limnium BG20</name>
    <dbReference type="NCBI Taxonomy" id="859192"/>
    <lineage>
        <taxon>Archaea</taxon>
        <taxon>Nitrososphaerota</taxon>
        <taxon>Nitrososphaeria</taxon>
        <taxon>Nitrosopumilales</taxon>
        <taxon>Nitrosopumilaceae</taxon>
        <taxon>Nitrosarchaeum</taxon>
    </lineage>
</organism>
<name>S2E203_9ARCH</name>
<protein>
    <submittedName>
        <fullName evidence="2">Uncharacterized protein</fullName>
    </submittedName>
</protein>
<sequence length="37" mass="4252">MMFDMGRFKSLDKKDFIKIAAIFGIIAVPLIFAFSIR</sequence>
<keyword evidence="1" id="KW-1133">Transmembrane helix</keyword>
<keyword evidence="1" id="KW-0812">Transmembrane</keyword>
<accession>S2E203</accession>
<gene>
    <name evidence="2" type="ORF">BG20_I1095</name>
</gene>
<evidence type="ECO:0000313" key="2">
    <source>
        <dbReference type="EMBL" id="EPA04918.1"/>
    </source>
</evidence>
<dbReference type="AlphaFoldDB" id="S2E203"/>
<reference evidence="2 3" key="1">
    <citation type="journal article" date="2012" name="J. Bacteriol.">
        <title>Genome Sequence of "Candidatus Nitrosoarchaeum limnia" BG20, a Low-Salinity Ammonia-Oxidizing Archaeon from the San Francisco Bay Estuary.</title>
        <authorList>
            <person name="Mosier A.C."/>
            <person name="Allen E.E."/>
            <person name="Kim M."/>
            <person name="Ferriera S."/>
            <person name="Francis C.A."/>
        </authorList>
    </citation>
    <scope>NUCLEOTIDE SEQUENCE [LARGE SCALE GENOMIC DNA]</scope>
    <source>
        <strain evidence="2 3">BG20</strain>
    </source>
</reference>
<feature type="transmembrane region" description="Helical" evidence="1">
    <location>
        <begin position="16"/>
        <end position="36"/>
    </location>
</feature>
<dbReference type="EMBL" id="AHJG01000239">
    <property type="protein sequence ID" value="EPA04918.1"/>
    <property type="molecule type" value="Genomic_DNA"/>
</dbReference>
<comment type="caution">
    <text evidence="2">The sequence shown here is derived from an EMBL/GenBank/DDBJ whole genome shotgun (WGS) entry which is preliminary data.</text>
</comment>
<proteinExistence type="predicted"/>
<keyword evidence="1" id="KW-0472">Membrane</keyword>
<evidence type="ECO:0000313" key="3">
    <source>
        <dbReference type="Proteomes" id="UP000014065"/>
    </source>
</evidence>
<evidence type="ECO:0000256" key="1">
    <source>
        <dbReference type="SAM" id="Phobius"/>
    </source>
</evidence>
<dbReference type="Proteomes" id="UP000014065">
    <property type="component" value="Unassembled WGS sequence"/>
</dbReference>
<keyword evidence="3" id="KW-1185">Reference proteome</keyword>